<dbReference type="FunFam" id="3.40.50.1220:FF:000002">
    <property type="entry name" value="NAD(P) transhydrogenase subunit beta"/>
    <property type="match status" value="1"/>
</dbReference>
<dbReference type="GO" id="GO:0005886">
    <property type="term" value="C:plasma membrane"/>
    <property type="evidence" value="ECO:0007669"/>
    <property type="project" value="UniProtKB-SubCell"/>
</dbReference>
<keyword evidence="15" id="KW-0007">Acetylation</keyword>
<dbReference type="InterPro" id="IPR034300">
    <property type="entry name" value="PNTB-like"/>
</dbReference>
<dbReference type="NCBIfam" id="NF006942">
    <property type="entry name" value="PRK09424.1"/>
    <property type="match status" value="1"/>
</dbReference>
<dbReference type="SUPFAM" id="SSF52283">
    <property type="entry name" value="Formate/glycerate dehydrogenase catalytic domain-like"/>
    <property type="match status" value="1"/>
</dbReference>
<evidence type="ECO:0000256" key="25">
    <source>
        <dbReference type="SAM" id="SignalP"/>
    </source>
</evidence>
<dbReference type="Pfam" id="PF01262">
    <property type="entry name" value="AlaDh_PNT_C"/>
    <property type="match status" value="1"/>
</dbReference>
<evidence type="ECO:0000256" key="6">
    <source>
        <dbReference type="ARBA" id="ARBA00022475"/>
    </source>
</evidence>
<feature type="transmembrane region" description="Helical" evidence="24">
    <location>
        <begin position="792"/>
        <end position="811"/>
    </location>
</feature>
<keyword evidence="10" id="KW-0999">Mitochondrion inner membrane</keyword>
<name>A0ABD3QTQ1_9STRA</name>
<evidence type="ECO:0000256" key="14">
    <source>
        <dbReference type="ARBA" id="ARBA00022989"/>
    </source>
</evidence>
<dbReference type="Pfam" id="PF02233">
    <property type="entry name" value="PNTB"/>
    <property type="match status" value="1"/>
</dbReference>
<evidence type="ECO:0000256" key="23">
    <source>
        <dbReference type="ARBA" id="ARBA00079255"/>
    </source>
</evidence>
<feature type="domain" description="Alanine dehydrogenase/pyridine nucleotide transhydrogenase NAD(H)-binding" evidence="26">
    <location>
        <begin position="251"/>
        <end position="416"/>
    </location>
</feature>
<feature type="transmembrane region" description="Helical" evidence="24">
    <location>
        <begin position="892"/>
        <end position="912"/>
    </location>
</feature>
<dbReference type="Proteomes" id="UP001516023">
    <property type="component" value="Unassembled WGS sequence"/>
</dbReference>
<keyword evidence="12" id="KW-0809">Transit peptide</keyword>
<dbReference type="SMART" id="SM01003">
    <property type="entry name" value="AlaDh_PNT_N"/>
    <property type="match status" value="1"/>
</dbReference>
<keyword evidence="11" id="KW-0521">NADP</keyword>
<accession>A0ABD3QTQ1</accession>
<dbReference type="GO" id="GO:0000166">
    <property type="term" value="F:nucleotide binding"/>
    <property type="evidence" value="ECO:0007669"/>
    <property type="project" value="UniProtKB-KW"/>
</dbReference>
<dbReference type="SMART" id="SM01002">
    <property type="entry name" value="AlaDh_PNT_C"/>
    <property type="match status" value="1"/>
</dbReference>
<dbReference type="InterPro" id="IPR007698">
    <property type="entry name" value="AlaDH/PNT_NAD(H)-bd"/>
</dbReference>
<evidence type="ECO:0000256" key="18">
    <source>
        <dbReference type="ARBA" id="ARBA00023136"/>
    </source>
</evidence>
<evidence type="ECO:0000313" key="28">
    <source>
        <dbReference type="EMBL" id="KAL3802361.1"/>
    </source>
</evidence>
<feature type="transmembrane region" description="Helical" evidence="24">
    <location>
        <begin position="671"/>
        <end position="691"/>
    </location>
</feature>
<reference evidence="28 29" key="1">
    <citation type="journal article" date="2020" name="G3 (Bethesda)">
        <title>Improved Reference Genome for Cyclotella cryptica CCMP332, a Model for Cell Wall Morphogenesis, Salinity Adaptation, and Lipid Production in Diatoms (Bacillariophyta).</title>
        <authorList>
            <person name="Roberts W.R."/>
            <person name="Downey K.M."/>
            <person name="Ruck E.C."/>
            <person name="Traller J.C."/>
            <person name="Alverson A.J."/>
        </authorList>
    </citation>
    <scope>NUCLEOTIDE SEQUENCE [LARGE SCALE GENOMIC DNA]</scope>
    <source>
        <strain evidence="28 29">CCMP332</strain>
    </source>
</reference>
<evidence type="ECO:0000256" key="8">
    <source>
        <dbReference type="ARBA" id="ARBA00022692"/>
    </source>
</evidence>
<evidence type="ECO:0000256" key="4">
    <source>
        <dbReference type="ARBA" id="ARBA00011738"/>
    </source>
</evidence>
<evidence type="ECO:0000256" key="17">
    <source>
        <dbReference type="ARBA" id="ARBA00023128"/>
    </source>
</evidence>
<evidence type="ECO:0000256" key="12">
    <source>
        <dbReference type="ARBA" id="ARBA00022946"/>
    </source>
</evidence>
<evidence type="ECO:0000256" key="2">
    <source>
        <dbReference type="ARBA" id="ARBA00004429"/>
    </source>
</evidence>
<evidence type="ECO:0000256" key="13">
    <source>
        <dbReference type="ARBA" id="ARBA00022967"/>
    </source>
</evidence>
<dbReference type="InterPro" id="IPR036291">
    <property type="entry name" value="NAD(P)-bd_dom_sf"/>
</dbReference>
<dbReference type="Pfam" id="PF12769">
    <property type="entry name" value="PNTB_4TM"/>
    <property type="match status" value="1"/>
</dbReference>
<evidence type="ECO:0000256" key="3">
    <source>
        <dbReference type="ARBA" id="ARBA00005624"/>
    </source>
</evidence>
<feature type="transmembrane region" description="Helical" evidence="24">
    <location>
        <begin position="759"/>
        <end position="780"/>
    </location>
</feature>
<feature type="domain" description="Alanine dehydrogenase/pyridine nucleotide transhydrogenase N-terminal" evidence="27">
    <location>
        <begin position="108"/>
        <end position="242"/>
    </location>
</feature>
<dbReference type="NCBIfam" id="TIGR00561">
    <property type="entry name" value="pntA"/>
    <property type="match status" value="1"/>
</dbReference>
<keyword evidence="13" id="KW-1278">Translocase</keyword>
<evidence type="ECO:0000313" key="29">
    <source>
        <dbReference type="Proteomes" id="UP001516023"/>
    </source>
</evidence>
<evidence type="ECO:0000256" key="19">
    <source>
        <dbReference type="ARBA" id="ARBA00048202"/>
    </source>
</evidence>
<evidence type="ECO:0000256" key="9">
    <source>
        <dbReference type="ARBA" id="ARBA00022741"/>
    </source>
</evidence>
<dbReference type="InterPro" id="IPR024605">
    <property type="entry name" value="NADP_transhyd_a_C"/>
</dbReference>
<comment type="catalytic activity">
    <reaction evidence="19">
        <text>NAD(+) + NADPH + H(+)(in) = NADH + NADP(+) + H(+)(out)</text>
        <dbReference type="Rhea" id="RHEA:47992"/>
        <dbReference type="ChEBI" id="CHEBI:15378"/>
        <dbReference type="ChEBI" id="CHEBI:57540"/>
        <dbReference type="ChEBI" id="CHEBI:57783"/>
        <dbReference type="ChEBI" id="CHEBI:57945"/>
        <dbReference type="ChEBI" id="CHEBI:58349"/>
        <dbReference type="EC" id="7.1.1.1"/>
    </reaction>
</comment>
<dbReference type="InterPro" id="IPR026255">
    <property type="entry name" value="NADP_transhyd_a"/>
</dbReference>
<dbReference type="InterPro" id="IPR029035">
    <property type="entry name" value="DHS-like_NAD/FAD-binding_dom"/>
</dbReference>
<dbReference type="GO" id="GO:0005743">
    <property type="term" value="C:mitochondrial inner membrane"/>
    <property type="evidence" value="ECO:0007669"/>
    <property type="project" value="UniProtKB-SubCell"/>
</dbReference>
<evidence type="ECO:0000256" key="7">
    <source>
        <dbReference type="ARBA" id="ARBA00022519"/>
    </source>
</evidence>
<dbReference type="PANTHER" id="PTHR10160:SF19">
    <property type="entry name" value="PROTON-TRANSLOCATING NAD(P)(+) TRANSHYDROGENASE"/>
    <property type="match status" value="1"/>
</dbReference>
<keyword evidence="6" id="KW-1003">Cell membrane</keyword>
<evidence type="ECO:0000256" key="24">
    <source>
        <dbReference type="SAM" id="Phobius"/>
    </source>
</evidence>
<keyword evidence="16" id="KW-0520">NAD</keyword>
<feature type="transmembrane region" description="Helical" evidence="24">
    <location>
        <begin position="703"/>
        <end position="722"/>
    </location>
</feature>
<keyword evidence="29" id="KW-1185">Reference proteome</keyword>
<dbReference type="Gene3D" id="3.40.50.1220">
    <property type="entry name" value="TPP-binding domain"/>
    <property type="match status" value="1"/>
</dbReference>
<comment type="subunit">
    <text evidence="4">Homodimer.</text>
</comment>
<feature type="transmembrane region" description="Helical" evidence="24">
    <location>
        <begin position="543"/>
        <end position="564"/>
    </location>
</feature>
<feature type="signal peptide" evidence="25">
    <location>
        <begin position="1"/>
        <end position="21"/>
    </location>
</feature>
<keyword evidence="17" id="KW-0496">Mitochondrion</keyword>
<feature type="transmembrane region" description="Helical" evidence="24">
    <location>
        <begin position="918"/>
        <end position="938"/>
    </location>
</feature>
<dbReference type="EMBL" id="JABMIG020000020">
    <property type="protein sequence ID" value="KAL3802361.1"/>
    <property type="molecule type" value="Genomic_DNA"/>
</dbReference>
<evidence type="ECO:0000256" key="20">
    <source>
        <dbReference type="ARBA" id="ARBA00054910"/>
    </source>
</evidence>
<keyword evidence="9" id="KW-0547">Nucleotide-binding</keyword>
<dbReference type="InterPro" id="IPR007886">
    <property type="entry name" value="AlaDH/PNT_N"/>
</dbReference>
<feature type="transmembrane region" description="Helical" evidence="24">
    <location>
        <begin position="863"/>
        <end position="885"/>
    </location>
</feature>
<dbReference type="GO" id="GO:0008750">
    <property type="term" value="F:proton-translocating NAD(P)+ transhydrogenase activity"/>
    <property type="evidence" value="ECO:0007669"/>
    <property type="project" value="UniProtKB-EC"/>
</dbReference>
<evidence type="ECO:0000256" key="16">
    <source>
        <dbReference type="ARBA" id="ARBA00023027"/>
    </source>
</evidence>
<dbReference type="AlphaFoldDB" id="A0ABD3QTQ1"/>
<feature type="chain" id="PRO_5044881226" description="NAD(P) transhydrogenase, mitochondrial" evidence="25">
    <location>
        <begin position="22"/>
        <end position="1142"/>
    </location>
</feature>
<evidence type="ECO:0000256" key="10">
    <source>
        <dbReference type="ARBA" id="ARBA00022792"/>
    </source>
</evidence>
<proteinExistence type="inferred from homology"/>
<keyword evidence="14 24" id="KW-1133">Transmembrane helix</keyword>
<comment type="caution">
    <text evidence="28">The sequence shown here is derived from an EMBL/GenBank/DDBJ whole genome shotgun (WGS) entry which is preliminary data.</text>
</comment>
<gene>
    <name evidence="28" type="ORF">HJC23_007186</name>
</gene>
<dbReference type="Pfam" id="PF05222">
    <property type="entry name" value="AlaDh_PNT_N"/>
    <property type="match status" value="1"/>
</dbReference>
<evidence type="ECO:0000259" key="26">
    <source>
        <dbReference type="SMART" id="SM01002"/>
    </source>
</evidence>
<organism evidence="28 29">
    <name type="scientific">Cyclotella cryptica</name>
    <dbReference type="NCBI Taxonomy" id="29204"/>
    <lineage>
        <taxon>Eukaryota</taxon>
        <taxon>Sar</taxon>
        <taxon>Stramenopiles</taxon>
        <taxon>Ochrophyta</taxon>
        <taxon>Bacillariophyta</taxon>
        <taxon>Coscinodiscophyceae</taxon>
        <taxon>Thalassiosirophycidae</taxon>
        <taxon>Stephanodiscales</taxon>
        <taxon>Stephanodiscaceae</taxon>
        <taxon>Cyclotella</taxon>
    </lineage>
</organism>
<comment type="subcellular location">
    <subcellularLocation>
        <location evidence="2">Cell inner membrane</location>
        <topology evidence="2">Multi-pass membrane protein</topology>
    </subcellularLocation>
    <subcellularLocation>
        <location evidence="1">Mitochondrion inner membrane</location>
        <topology evidence="1">Multi-pass membrane protein</topology>
        <orientation evidence="1">Matrix side</orientation>
    </subcellularLocation>
</comment>
<evidence type="ECO:0000259" key="27">
    <source>
        <dbReference type="SMART" id="SM01003"/>
    </source>
</evidence>
<keyword evidence="7" id="KW-0997">Cell inner membrane</keyword>
<evidence type="ECO:0000256" key="15">
    <source>
        <dbReference type="ARBA" id="ARBA00022990"/>
    </source>
</evidence>
<keyword evidence="18 24" id="KW-0472">Membrane</keyword>
<protein>
    <recommendedName>
        <fullName evidence="22">NAD(P) transhydrogenase, mitochondrial</fullName>
        <ecNumber evidence="5">7.1.1.1</ecNumber>
    </recommendedName>
    <alternativeName>
        <fullName evidence="23">Nicotinamide nucleotide transhydrogenase</fullName>
    </alternativeName>
</protein>
<dbReference type="Gene3D" id="3.40.50.720">
    <property type="entry name" value="NAD(P)-binding Rossmann-like Domain"/>
    <property type="match status" value="2"/>
</dbReference>
<evidence type="ECO:0000256" key="5">
    <source>
        <dbReference type="ARBA" id="ARBA00012943"/>
    </source>
</evidence>
<keyword evidence="25" id="KW-0732">Signal</keyword>
<dbReference type="SUPFAM" id="SSF51735">
    <property type="entry name" value="NAD(P)-binding Rossmann-fold domains"/>
    <property type="match status" value="1"/>
</dbReference>
<comment type="function">
    <text evidence="20">The transhydrogenation between NADH and NADP is coupled to respiration and ATP hydrolysis and functions as a proton pump across the membrane. May play a role in reactive oxygen species (ROS) detoxification in the adrenal gland.</text>
</comment>
<dbReference type="SUPFAM" id="SSF52467">
    <property type="entry name" value="DHS-like NAD/FAD-binding domain"/>
    <property type="match status" value="1"/>
</dbReference>
<feature type="transmembrane region" description="Helical" evidence="24">
    <location>
        <begin position="513"/>
        <end position="537"/>
    </location>
</feature>
<dbReference type="EC" id="7.1.1.1" evidence="5"/>
<evidence type="ECO:0000256" key="21">
    <source>
        <dbReference type="ARBA" id="ARBA00061558"/>
    </source>
</evidence>
<feature type="transmembrane region" description="Helical" evidence="24">
    <location>
        <begin position="571"/>
        <end position="591"/>
    </location>
</feature>
<dbReference type="FunFam" id="3.40.50.720:FF:000028">
    <property type="entry name" value="NAD(P) transhydrogenase subunit alpha"/>
    <property type="match status" value="1"/>
</dbReference>
<evidence type="ECO:0000256" key="22">
    <source>
        <dbReference type="ARBA" id="ARBA00074145"/>
    </source>
</evidence>
<sequence>MKSTSLKGVALVALLSSECGGFSLSTPNLAAHVARYSTRSSRRRLLTPHDSSKRFDSLSQFNSAVADERGNVEQSKATTSFDPADEFTGVAPSKILGDKIPYSELTIGVLKETYPGENRVSVAPESAKMLVDAGFSVIVESRAGELASFSDASYVDSGCVVLPRDSVYAQADILTKIRPPDEDEVPKLAKKTLVGMISPSINTQLFSELTEQETNVFALDCVPRMLSRAQAYDVLSSQANIAGYRSVIEAANNFPRFFAGQMTAAGKVPPAKVLVLGVGVAGLAAIQTAKNMGAIVRAFDVRPVTKEQVESMGATFLEVPINEDGAGAGGYAKEMSEEYKAAQAKLMLEQASEVDVIITTALIPGKKAPILVNQEMLDVMKPGSVLVDLAAANGGNVAQTEPNKVVTTANGVTIIGYTDLPSRLASTSSTLFGNNVAKFILSIGPQTTKEKGFFQIDLEDDAVQNMLISYNGEARYPDKIKPFNPPPPRVESSVELVSKTEEEMMHEANEKQLAGFIKNAGVASLAAFALLAFGYSTDSPENISLLATFALAGLAGYQVVWGVAPALHSPLMAVTNAISGMTAVGGMLLLAHGNSESSGLVPDSPSHWMGAIATVLSFVNISGGFLITGKMLDLFRRPEDPEDFFGLYAIPSGLLVGGLVASYLSGNNLDTVSGSVAIASAICCIAAIAGLADQKTARTGNVLGIAGVTFGLASTAADMSVIGAGSSAFGQVGLLGGIGAAVGASVASKVGPTELPQTVAAFHSLVGVAAMAGAAGEYLGNVGELDAGTMSAIYLATFIGGITFTGSVVAFSKLSGMMKSTPLALPARDQLNLGMVLVLAAGMASFLDPALVNAVNINASPEALQLASLGLNAVVSTILGFHLVASIGGADMPVVITVLNSYSGWALCAEGFLLGNPLLAQVGALIGFSGAILTWIICEAMGRSIIAVIFGGAGTAASKSGEATVIDGDITIGSVDNMMESLLEAKNIIIVPGYGLAVAQAQFAIADIAKKLKGMGKSVRFGIHPVAGRMPGQLNVLLAEASVPYDMVFEMDEINDDFGDTDVTLVIGASDTVSSAAEDDPNCSIYGMPVLRVWKSHLVFVLKRTIGNTGYAGMENPILFKDNVEVVLGDAHETCEALRSAL</sequence>
<evidence type="ECO:0000256" key="11">
    <source>
        <dbReference type="ARBA" id="ARBA00022857"/>
    </source>
</evidence>
<feature type="transmembrane region" description="Helical" evidence="24">
    <location>
        <begin position="728"/>
        <end position="747"/>
    </location>
</feature>
<comment type="similarity">
    <text evidence="21">In the C-terminal section; belongs to the PNT beta subunit family.</text>
</comment>
<evidence type="ECO:0000256" key="1">
    <source>
        <dbReference type="ARBA" id="ARBA00004292"/>
    </source>
</evidence>
<dbReference type="CDD" id="cd05304">
    <property type="entry name" value="Rubrum_tdh"/>
    <property type="match status" value="1"/>
</dbReference>
<feature type="transmembrane region" description="Helical" evidence="24">
    <location>
        <begin position="611"/>
        <end position="632"/>
    </location>
</feature>
<keyword evidence="8 24" id="KW-0812">Transmembrane</keyword>
<comment type="similarity">
    <text evidence="3">In the N-terminal section; belongs to the AlaDH/PNT family.</text>
</comment>
<dbReference type="PANTHER" id="PTHR10160">
    <property type="entry name" value="NAD(P) TRANSHYDROGENASE"/>
    <property type="match status" value="1"/>
</dbReference>
<feature type="transmembrane region" description="Helical" evidence="24">
    <location>
        <begin position="831"/>
        <end position="851"/>
    </location>
</feature>
<feature type="transmembrane region" description="Helical" evidence="24">
    <location>
        <begin position="644"/>
        <end position="665"/>
    </location>
</feature>